<dbReference type="AlphaFoldDB" id="L1NLM6"/>
<dbReference type="SUPFAM" id="SSF103473">
    <property type="entry name" value="MFS general substrate transporter"/>
    <property type="match status" value="1"/>
</dbReference>
<feature type="transmembrane region" description="Helical" evidence="6">
    <location>
        <begin position="397"/>
        <end position="418"/>
    </location>
</feature>
<dbReference type="STRING" id="1127699.HMPREF9151_00042"/>
<protein>
    <recommendedName>
        <fullName evidence="9">Transporter, major facilitator family protein</fullName>
    </recommendedName>
</protein>
<evidence type="ECO:0000256" key="5">
    <source>
        <dbReference type="ARBA" id="ARBA00023136"/>
    </source>
</evidence>
<gene>
    <name evidence="7" type="ORF">HMPREF9151_00042</name>
</gene>
<feature type="transmembrane region" description="Helical" evidence="6">
    <location>
        <begin position="234"/>
        <end position="260"/>
    </location>
</feature>
<evidence type="ECO:0000256" key="1">
    <source>
        <dbReference type="ARBA" id="ARBA00004141"/>
    </source>
</evidence>
<evidence type="ECO:0008006" key="9">
    <source>
        <dbReference type="Google" id="ProtNLM"/>
    </source>
</evidence>
<evidence type="ECO:0000256" key="4">
    <source>
        <dbReference type="ARBA" id="ARBA00022989"/>
    </source>
</evidence>
<dbReference type="EMBL" id="AMEP01000008">
    <property type="protein sequence ID" value="EKY04268.1"/>
    <property type="molecule type" value="Genomic_DNA"/>
</dbReference>
<dbReference type="HOGENOM" id="CLU_029352_0_0_10"/>
<reference evidence="7 8" key="1">
    <citation type="submission" date="2012-05" db="EMBL/GenBank/DDBJ databases">
        <authorList>
            <person name="Weinstock G."/>
            <person name="Sodergren E."/>
            <person name="Lobos E.A."/>
            <person name="Fulton L."/>
            <person name="Fulton R."/>
            <person name="Courtney L."/>
            <person name="Fronick C."/>
            <person name="O'Laughlin M."/>
            <person name="Godfrey J."/>
            <person name="Wilson R.M."/>
            <person name="Miner T."/>
            <person name="Farmer C."/>
            <person name="Delehaunty K."/>
            <person name="Cordes M."/>
            <person name="Minx P."/>
            <person name="Tomlinson C."/>
            <person name="Chen J."/>
            <person name="Wollam A."/>
            <person name="Pepin K.H."/>
            <person name="Bhonagiri V."/>
            <person name="Zhang X."/>
            <person name="Suruliraj S."/>
            <person name="Warren W."/>
            <person name="Mitreva M."/>
            <person name="Mardis E.R."/>
            <person name="Wilson R.K."/>
        </authorList>
    </citation>
    <scope>NUCLEOTIDE SEQUENCE [LARGE SCALE GENOMIC DNA]</scope>
    <source>
        <strain evidence="7 8">F0055</strain>
    </source>
</reference>
<feature type="transmembrane region" description="Helical" evidence="6">
    <location>
        <begin position="337"/>
        <end position="359"/>
    </location>
</feature>
<feature type="transmembrane region" description="Helical" evidence="6">
    <location>
        <begin position="139"/>
        <end position="164"/>
    </location>
</feature>
<dbReference type="Gene3D" id="1.20.1250.20">
    <property type="entry name" value="MFS general substrate transporter like domains"/>
    <property type="match status" value="1"/>
</dbReference>
<dbReference type="OrthoDB" id="1082492at2"/>
<dbReference type="InterPro" id="IPR004752">
    <property type="entry name" value="AmpG_permease/AT-1"/>
</dbReference>
<accession>L1NLM6</accession>
<keyword evidence="8" id="KW-1185">Reference proteome</keyword>
<comment type="caution">
    <text evidence="7">The sequence shown here is derived from an EMBL/GenBank/DDBJ whole genome shotgun (WGS) entry which is preliminary data.</text>
</comment>
<keyword evidence="2" id="KW-0813">Transport</keyword>
<evidence type="ECO:0000313" key="8">
    <source>
        <dbReference type="Proteomes" id="UP000010433"/>
    </source>
</evidence>
<feature type="transmembrane region" description="Helical" evidence="6">
    <location>
        <begin position="77"/>
        <end position="95"/>
    </location>
</feature>
<keyword evidence="3 6" id="KW-0812">Transmembrane</keyword>
<dbReference type="PATRIC" id="fig|1127699.3.peg.35"/>
<feature type="transmembrane region" description="Helical" evidence="6">
    <location>
        <begin position="48"/>
        <end position="65"/>
    </location>
</feature>
<organism evidence="7 8">
    <name type="scientific">Hoylesella saccharolytica F0055</name>
    <dbReference type="NCBI Taxonomy" id="1127699"/>
    <lineage>
        <taxon>Bacteria</taxon>
        <taxon>Pseudomonadati</taxon>
        <taxon>Bacteroidota</taxon>
        <taxon>Bacteroidia</taxon>
        <taxon>Bacteroidales</taxon>
        <taxon>Prevotellaceae</taxon>
        <taxon>Hoylesella</taxon>
    </lineage>
</organism>
<feature type="transmembrane region" description="Helical" evidence="6">
    <location>
        <begin position="280"/>
        <end position="298"/>
    </location>
</feature>
<evidence type="ECO:0000256" key="2">
    <source>
        <dbReference type="ARBA" id="ARBA00022448"/>
    </source>
</evidence>
<proteinExistence type="predicted"/>
<name>L1NLM6_9BACT</name>
<feature type="transmembrane region" description="Helical" evidence="6">
    <location>
        <begin position="307"/>
        <end position="325"/>
    </location>
</feature>
<feature type="transmembrane region" description="Helical" evidence="6">
    <location>
        <begin position="101"/>
        <end position="119"/>
    </location>
</feature>
<keyword evidence="5 6" id="KW-0472">Membrane</keyword>
<sequence length="427" mass="49212">MNKLTNRNKISPWNWVSRAYLATSPPLIPIMTLSIVLYKQLGLSNAEITLYTGWLYLPWILKPFLKSVIDLTKNKQLWLVSSELLIGASFGGIAFSIPTPYWLQGTFFFLWLLVFSRFFHNTTTNRFHTDVLNKRKQVWFASICNIFYQLATIFGQGILVMIVGNLQIIYRNNISLSWSLMFYAVAGLFIVLWLFAILPNKISTITYPIQAKNIMEYTCDKVYLFIREINIREVFIMFLLLLLYRIPEALLSKISTLFLIDAVHNGGLGLSPQEFGFTQGTIGIIAFVVGTVLGRFSISRSKFKNQLIPITCTLILPNIVYVYLSQKLPSDFITINAFIFISQISYGFGFTAFIFYLIHYKQDNISSYRQTIFTSLLLLSIMLPSMFSGVIQDLTDYKTFFLITLYCCPLPLIIAFLLKKYFFFDNP</sequence>
<keyword evidence="4 6" id="KW-1133">Transmembrane helix</keyword>
<evidence type="ECO:0000256" key="6">
    <source>
        <dbReference type="SAM" id="Phobius"/>
    </source>
</evidence>
<feature type="transmembrane region" description="Helical" evidence="6">
    <location>
        <begin position="371"/>
        <end position="391"/>
    </location>
</feature>
<comment type="subcellular location">
    <subcellularLocation>
        <location evidence="1">Membrane</location>
        <topology evidence="1">Multi-pass membrane protein</topology>
    </subcellularLocation>
</comment>
<dbReference type="PANTHER" id="PTHR12778">
    <property type="entry name" value="SOLUTE CARRIER FAMILY 33 ACETYL-COA TRANSPORTER -RELATED"/>
    <property type="match status" value="1"/>
</dbReference>
<dbReference type="RefSeq" id="WP_009161941.1">
    <property type="nucleotide sequence ID" value="NZ_KB290979.1"/>
</dbReference>
<dbReference type="PANTHER" id="PTHR12778:SF10">
    <property type="entry name" value="MAJOR FACILITATOR SUPERFAMILY DOMAIN-CONTAINING PROTEIN 3"/>
    <property type="match status" value="1"/>
</dbReference>
<feature type="transmembrane region" description="Helical" evidence="6">
    <location>
        <begin position="20"/>
        <end position="42"/>
    </location>
</feature>
<dbReference type="GO" id="GO:0016020">
    <property type="term" value="C:membrane"/>
    <property type="evidence" value="ECO:0007669"/>
    <property type="project" value="UniProtKB-SubCell"/>
</dbReference>
<feature type="transmembrane region" description="Helical" evidence="6">
    <location>
        <begin position="176"/>
        <end position="198"/>
    </location>
</feature>
<evidence type="ECO:0000313" key="7">
    <source>
        <dbReference type="EMBL" id="EKY04268.1"/>
    </source>
</evidence>
<dbReference type="Proteomes" id="UP000010433">
    <property type="component" value="Unassembled WGS sequence"/>
</dbReference>
<dbReference type="InterPro" id="IPR036259">
    <property type="entry name" value="MFS_trans_sf"/>
</dbReference>
<evidence type="ECO:0000256" key="3">
    <source>
        <dbReference type="ARBA" id="ARBA00022692"/>
    </source>
</evidence>